<sequence length="626" mass="68952">MRTFFSFLLTVSIFSAVLASIRLMVTPKFSLSQQPFLFLGSIISSILGLVQCGKVNQPVCARHFAALAMKRLRRAMLCAPIVVTLFTMACLPTPGSITESTSSSDLALHLSGCRQIFNESESASKNRSYLSVSIGSSFEITFHGLWPLLCLCLAIHVFLSGQLRCRTRILLCTAIAFVHQLMVIITKYTSRLSRRQYLCPLDGPLRPYAWDDAGVVASWWDSTDVVFWRGVMVNLVAFALTNLIGWQLAKANNLERWRCLCVMLCSAARKSALTLTQKKLSLVSRSIVPPPLAGELERDFSTTACTWSSPLVIYLRNVRHNTSTVLGPLITNSTRVSEPGCSLWRRLTRNPTPDHGESGCVWPFLHSPFPLLVPSFLNAELVGFCTSNGSVAGSESQEAERLPNPAPAHVVSFTNQLLSQIKALSETCSQEGGRNYRLPTAQGGESTKVRLDQLLNWPDANSSLEFVPEVCLKDGLVDRVFWKVVTVELVMHLTLTINQNLSDSFCPKSYFPIGQGWIVDLVHEAVPVCLEFPPSGPLFSTGTFNIPRLTADTGLANGCYVVHLRPNEILCVAGYPEVRVDHAHSCVQLALAIQRLISAAKTLQGGRWVSGGLKAYSTDRSFGRLR</sequence>
<keyword evidence="1" id="KW-0472">Membrane</keyword>
<organism evidence="5">
    <name type="scientific">Mesocestoides corti</name>
    <name type="common">Flatworm</name>
    <dbReference type="NCBI Taxonomy" id="53468"/>
    <lineage>
        <taxon>Eukaryota</taxon>
        <taxon>Metazoa</taxon>
        <taxon>Spiralia</taxon>
        <taxon>Lophotrochozoa</taxon>
        <taxon>Platyhelminthes</taxon>
        <taxon>Cestoda</taxon>
        <taxon>Eucestoda</taxon>
        <taxon>Cyclophyllidea</taxon>
        <taxon>Mesocestoididae</taxon>
        <taxon>Mesocestoides</taxon>
    </lineage>
</organism>
<keyword evidence="1" id="KW-0812">Transmembrane</keyword>
<evidence type="ECO:0000256" key="2">
    <source>
        <dbReference type="SAM" id="SignalP"/>
    </source>
</evidence>
<keyword evidence="2" id="KW-0732">Signal</keyword>
<feature type="transmembrane region" description="Helical" evidence="1">
    <location>
        <begin position="74"/>
        <end position="94"/>
    </location>
</feature>
<feature type="transmembrane region" description="Helical" evidence="1">
    <location>
        <begin position="140"/>
        <end position="158"/>
    </location>
</feature>
<reference evidence="5" key="1">
    <citation type="submission" date="2016-04" db="UniProtKB">
        <authorList>
            <consortium name="WormBaseParasite"/>
        </authorList>
    </citation>
    <scope>IDENTIFICATION</scope>
</reference>
<dbReference type="Proteomes" id="UP000267029">
    <property type="component" value="Unassembled WGS sequence"/>
</dbReference>
<feature type="transmembrane region" description="Helical" evidence="1">
    <location>
        <begin position="35"/>
        <end position="53"/>
    </location>
</feature>
<dbReference type="EMBL" id="UXSR01005564">
    <property type="protein sequence ID" value="VDD82736.1"/>
    <property type="molecule type" value="Genomic_DNA"/>
</dbReference>
<feature type="transmembrane region" description="Helical" evidence="1">
    <location>
        <begin position="170"/>
        <end position="188"/>
    </location>
</feature>
<dbReference type="STRING" id="53468.A0A158QVX7"/>
<accession>A0A158QVX7</accession>
<evidence type="ECO:0000313" key="3">
    <source>
        <dbReference type="EMBL" id="VDD82736.1"/>
    </source>
</evidence>
<evidence type="ECO:0000256" key="1">
    <source>
        <dbReference type="SAM" id="Phobius"/>
    </source>
</evidence>
<dbReference type="WBParaSite" id="MCOS_0000873801-mRNA-1">
    <property type="protein sequence ID" value="MCOS_0000873801-mRNA-1"/>
    <property type="gene ID" value="MCOS_0000873801"/>
</dbReference>
<feature type="signal peptide" evidence="2">
    <location>
        <begin position="1"/>
        <end position="19"/>
    </location>
</feature>
<keyword evidence="4" id="KW-1185">Reference proteome</keyword>
<keyword evidence="1" id="KW-1133">Transmembrane helix</keyword>
<feature type="chain" id="PRO_5043135671" evidence="2">
    <location>
        <begin position="20"/>
        <end position="626"/>
    </location>
</feature>
<protein>
    <submittedName>
        <fullName evidence="3 5">Uncharacterized protein</fullName>
    </submittedName>
</protein>
<dbReference type="OrthoDB" id="6269902at2759"/>
<name>A0A158QVX7_MESCO</name>
<dbReference type="AlphaFoldDB" id="A0A158QVX7"/>
<proteinExistence type="predicted"/>
<reference evidence="3 4" key="2">
    <citation type="submission" date="2018-10" db="EMBL/GenBank/DDBJ databases">
        <authorList>
            <consortium name="Pathogen Informatics"/>
        </authorList>
    </citation>
    <scope>NUCLEOTIDE SEQUENCE [LARGE SCALE GENOMIC DNA]</scope>
</reference>
<evidence type="ECO:0000313" key="4">
    <source>
        <dbReference type="Proteomes" id="UP000267029"/>
    </source>
</evidence>
<gene>
    <name evidence="3" type="ORF">MCOS_LOCUS8739</name>
</gene>
<evidence type="ECO:0000313" key="5">
    <source>
        <dbReference type="WBParaSite" id="MCOS_0000873801-mRNA-1"/>
    </source>
</evidence>